<dbReference type="EMBL" id="JAJTWU010000001">
    <property type="protein sequence ID" value="MCE4553341.1"/>
    <property type="molecule type" value="Genomic_DNA"/>
</dbReference>
<organism evidence="2 3">
    <name type="scientific">Pelomonas cellulosilytica</name>
    <dbReference type="NCBI Taxonomy" id="2906762"/>
    <lineage>
        <taxon>Bacteria</taxon>
        <taxon>Pseudomonadati</taxon>
        <taxon>Pseudomonadota</taxon>
        <taxon>Betaproteobacteria</taxon>
        <taxon>Burkholderiales</taxon>
        <taxon>Sphaerotilaceae</taxon>
        <taxon>Roseateles</taxon>
    </lineage>
</organism>
<keyword evidence="1" id="KW-0472">Membrane</keyword>
<dbReference type="InterPro" id="IPR019201">
    <property type="entry name" value="DUF2065"/>
</dbReference>
<evidence type="ECO:0000313" key="2">
    <source>
        <dbReference type="EMBL" id="MCE4553341.1"/>
    </source>
</evidence>
<comment type="caution">
    <text evidence="2">The sequence shown here is derived from an EMBL/GenBank/DDBJ whole genome shotgun (WGS) entry which is preliminary data.</text>
</comment>
<dbReference type="PANTHER" id="PTHR38602:SF1">
    <property type="entry name" value="INNER MEMBRANE PROTEIN"/>
    <property type="match status" value="1"/>
</dbReference>
<accession>A0ABS8XRW2</accession>
<evidence type="ECO:0000256" key="1">
    <source>
        <dbReference type="SAM" id="Phobius"/>
    </source>
</evidence>
<evidence type="ECO:0000313" key="3">
    <source>
        <dbReference type="Proteomes" id="UP001200741"/>
    </source>
</evidence>
<keyword evidence="3" id="KW-1185">Reference proteome</keyword>
<dbReference type="Pfam" id="PF09838">
    <property type="entry name" value="DUF2065"/>
    <property type="match status" value="1"/>
</dbReference>
<feature type="transmembrane region" description="Helical" evidence="1">
    <location>
        <begin position="43"/>
        <end position="59"/>
    </location>
</feature>
<keyword evidence="1" id="KW-0812">Transmembrane</keyword>
<proteinExistence type="predicted"/>
<keyword evidence="1" id="KW-1133">Transmembrane helix</keyword>
<name>A0ABS8XRW2_9BURK</name>
<gene>
    <name evidence="2" type="ORF">LXT13_02630</name>
</gene>
<dbReference type="PANTHER" id="PTHR38602">
    <property type="entry name" value="INNER MEMBRANE PROTEIN-RELATED"/>
    <property type="match status" value="1"/>
</dbReference>
<dbReference type="Proteomes" id="UP001200741">
    <property type="component" value="Unassembled WGS sequence"/>
</dbReference>
<reference evidence="2 3" key="1">
    <citation type="submission" date="2021-12" db="EMBL/GenBank/DDBJ databases">
        <title>Genome seq of P8.</title>
        <authorList>
            <person name="Seo T."/>
        </authorList>
    </citation>
    <scope>NUCLEOTIDE SEQUENCE [LARGE SCALE GENOMIC DNA]</scope>
    <source>
        <strain evidence="2 3">P8</strain>
    </source>
</reference>
<dbReference type="RefSeq" id="WP_233370044.1">
    <property type="nucleotide sequence ID" value="NZ_JAJTWU010000001.1"/>
</dbReference>
<sequence>MKDLLTALALMLIIEGLLPFASPSRWREVFSRIVAMGDGQIRFIGLASVMLGLLGLLFLH</sequence>
<protein>
    <submittedName>
        <fullName evidence="2">DUF2065 domain-containing protein</fullName>
    </submittedName>
</protein>